<dbReference type="Proteomes" id="UP000008181">
    <property type="component" value="Chromosome 3"/>
</dbReference>
<feature type="transmembrane region" description="Helical" evidence="2">
    <location>
        <begin position="222"/>
        <end position="245"/>
    </location>
</feature>
<accession>G2R5S6</accession>
<keyword evidence="2" id="KW-0472">Membrane</keyword>
<dbReference type="KEGG" id="ttt:THITE_2129407"/>
<name>G2R5S6_THETT</name>
<evidence type="ECO:0000256" key="1">
    <source>
        <dbReference type="SAM" id="MobiDB-lite"/>
    </source>
</evidence>
<dbReference type="RefSeq" id="XP_003653851.1">
    <property type="nucleotide sequence ID" value="XM_003653803.1"/>
</dbReference>
<dbReference type="GeneID" id="11516025"/>
<organism evidence="3 4">
    <name type="scientific">Thermothielavioides terrestris (strain ATCC 38088 / NRRL 8126)</name>
    <name type="common">Thielavia terrestris</name>
    <dbReference type="NCBI Taxonomy" id="578455"/>
    <lineage>
        <taxon>Eukaryota</taxon>
        <taxon>Fungi</taxon>
        <taxon>Dikarya</taxon>
        <taxon>Ascomycota</taxon>
        <taxon>Pezizomycotina</taxon>
        <taxon>Sordariomycetes</taxon>
        <taxon>Sordariomycetidae</taxon>
        <taxon>Sordariales</taxon>
        <taxon>Chaetomiaceae</taxon>
        <taxon>Thermothielavioides</taxon>
        <taxon>Thermothielavioides terrestris</taxon>
    </lineage>
</organism>
<keyword evidence="2" id="KW-0812">Transmembrane</keyword>
<gene>
    <name evidence="3" type="ORF">THITE_2129407</name>
</gene>
<dbReference type="AlphaFoldDB" id="G2R5S6"/>
<evidence type="ECO:0000313" key="3">
    <source>
        <dbReference type="EMBL" id="AEO67515.1"/>
    </source>
</evidence>
<feature type="region of interest" description="Disordered" evidence="1">
    <location>
        <begin position="1"/>
        <end position="22"/>
    </location>
</feature>
<sequence>MDPAKIASCPPSRGNPPRDPLLETDAHTEVVFVPAAGRTVFVPAAGTKTTNPAQITGSMRRYPCLPRTMAPRPSDKFILSQALTNLELRVSCRRNEINLNYGIDQQSELYKLHQSTQDLKILRSMRPDLDELNFLRRENVILRYQVDLWQYLVSVWATRATAVSDVMAVCGFSQDTPCRAILDALPLEAPPGLSLRDVALGLPASYALGMFSWEDPNRENSFAITNVLVASTTYGLAAFLIWTVCDSKQRQERKNAGRVKSPGKLFQQEETWHGRTDKEG</sequence>
<feature type="compositionally biased region" description="Basic and acidic residues" evidence="1">
    <location>
        <begin position="270"/>
        <end position="280"/>
    </location>
</feature>
<dbReference type="EMBL" id="CP003011">
    <property type="protein sequence ID" value="AEO67515.1"/>
    <property type="molecule type" value="Genomic_DNA"/>
</dbReference>
<keyword evidence="4" id="KW-1185">Reference proteome</keyword>
<evidence type="ECO:0000256" key="2">
    <source>
        <dbReference type="SAM" id="Phobius"/>
    </source>
</evidence>
<evidence type="ECO:0000313" key="4">
    <source>
        <dbReference type="Proteomes" id="UP000008181"/>
    </source>
</evidence>
<keyword evidence="2" id="KW-1133">Transmembrane helix</keyword>
<reference evidence="3 4" key="1">
    <citation type="journal article" date="2011" name="Nat. Biotechnol.">
        <title>Comparative genomic analysis of the thermophilic biomass-degrading fungi Myceliophthora thermophila and Thielavia terrestris.</title>
        <authorList>
            <person name="Berka R.M."/>
            <person name="Grigoriev I.V."/>
            <person name="Otillar R."/>
            <person name="Salamov A."/>
            <person name="Grimwood J."/>
            <person name="Reid I."/>
            <person name="Ishmael N."/>
            <person name="John T."/>
            <person name="Darmond C."/>
            <person name="Moisan M.-C."/>
            <person name="Henrissat B."/>
            <person name="Coutinho P.M."/>
            <person name="Lombard V."/>
            <person name="Natvig D.O."/>
            <person name="Lindquist E."/>
            <person name="Schmutz J."/>
            <person name="Lucas S."/>
            <person name="Harris P."/>
            <person name="Powlowski J."/>
            <person name="Bellemare A."/>
            <person name="Taylor D."/>
            <person name="Butler G."/>
            <person name="de Vries R.P."/>
            <person name="Allijn I.E."/>
            <person name="van den Brink J."/>
            <person name="Ushinsky S."/>
            <person name="Storms R."/>
            <person name="Powell A.J."/>
            <person name="Paulsen I.T."/>
            <person name="Elbourne L.D.H."/>
            <person name="Baker S.E."/>
            <person name="Magnuson J."/>
            <person name="LaBoissiere S."/>
            <person name="Clutterbuck A.J."/>
            <person name="Martinez D."/>
            <person name="Wogulis M."/>
            <person name="de Leon A.L."/>
            <person name="Rey M.W."/>
            <person name="Tsang A."/>
        </authorList>
    </citation>
    <scope>NUCLEOTIDE SEQUENCE [LARGE SCALE GENOMIC DNA]</scope>
    <source>
        <strain evidence="4">ATCC 38088 / NRRL 8126</strain>
    </source>
</reference>
<proteinExistence type="predicted"/>
<dbReference type="HOGENOM" id="CLU_994611_0_0_1"/>
<protein>
    <submittedName>
        <fullName evidence="3">Uncharacterized protein</fullName>
    </submittedName>
</protein>
<feature type="region of interest" description="Disordered" evidence="1">
    <location>
        <begin position="253"/>
        <end position="280"/>
    </location>
</feature>